<keyword evidence="6 9" id="KW-0812">Transmembrane</keyword>
<evidence type="ECO:0000313" key="12">
    <source>
        <dbReference type="EMBL" id="NNG34875.1"/>
    </source>
</evidence>
<dbReference type="Gene3D" id="1.20.58.370">
    <property type="entry name" value="MalF N-terminal region-like"/>
    <property type="match status" value="1"/>
</dbReference>
<evidence type="ECO:0000256" key="8">
    <source>
        <dbReference type="ARBA" id="ARBA00023136"/>
    </source>
</evidence>
<keyword evidence="13" id="KW-1185">Reference proteome</keyword>
<evidence type="ECO:0000256" key="9">
    <source>
        <dbReference type="RuleBase" id="RU363032"/>
    </source>
</evidence>
<accession>A0A849A2T5</accession>
<dbReference type="InterPro" id="IPR035277">
    <property type="entry name" value="MalF_N"/>
</dbReference>
<evidence type="ECO:0000313" key="13">
    <source>
        <dbReference type="Proteomes" id="UP000562984"/>
    </source>
</evidence>
<evidence type="ECO:0000256" key="10">
    <source>
        <dbReference type="RuleBase" id="RU367050"/>
    </source>
</evidence>
<feature type="transmembrane region" description="Helical" evidence="9">
    <location>
        <begin position="82"/>
        <end position="106"/>
    </location>
</feature>
<comment type="caution">
    <text evidence="12">The sequence shown here is derived from an EMBL/GenBank/DDBJ whole genome shotgun (WGS) entry which is preliminary data.</text>
</comment>
<evidence type="ECO:0000256" key="6">
    <source>
        <dbReference type="ARBA" id="ARBA00022692"/>
    </source>
</evidence>
<dbReference type="Pfam" id="PF00528">
    <property type="entry name" value="BPD_transp_1"/>
    <property type="match status" value="1"/>
</dbReference>
<dbReference type="PANTHER" id="PTHR47314:SF1">
    <property type="entry name" value="MALTOSE_MALTODEXTRIN TRANSPORT SYSTEM PERMEASE PROTEIN MALF"/>
    <property type="match status" value="1"/>
</dbReference>
<dbReference type="RefSeq" id="WP_212753922.1">
    <property type="nucleotide sequence ID" value="NZ_JABEND010000002.1"/>
</dbReference>
<dbReference type="GO" id="GO:0042956">
    <property type="term" value="P:maltodextrin transmembrane transport"/>
    <property type="evidence" value="ECO:0007669"/>
    <property type="project" value="TreeGrafter"/>
</dbReference>
<sequence>MTVQQTPAPERSGRRRGVGLAASAGKGFYVKLVLMAVVDALGLYGIIALGSQHSWVPMILMIVALIVVNIVYFTPRLTASKYLVPGLIFLLVYQVFTVLYSGYLAFTNYGDGHNSTKEDAVAALLTQSEQRVPDSAEYPLTVAVQGNKIAFLVLDPGTKQPEIGTADEPLQPATGATVSGTRVTAYPGWQVLRLVDMLQRGQAFTNQLTQLRVPISDKPEDGSIRTQTGQTAYVYRSTLSYNAAADTLTDSATGTVYRAGDTGNFVAPDGQVLEPGWRTGVGFSNFINVLSDKSIRGPFLGVFVWTFVFAILTVLGSFVIGLFLAVVLNDTRMRGRRIYRSLLLLPYAFPAFLSALVWQGLMNKDFGWINQVLLGGADVDWLGDPWMARLSVLIVNWWLGFPYMFLVATGALQAIPADITEAGAIDGASPWQIFRRLKLPLLMVSLAPLLITSFAFNFNNFNTIYMLTGGGPKDLSASVDVGSTDILITFVYKLAFGGVNKQYGLASAIAIIIFVVVALISAISFRRTRALEDLN</sequence>
<dbReference type="InterPro" id="IPR000515">
    <property type="entry name" value="MetI-like"/>
</dbReference>
<evidence type="ECO:0000256" key="7">
    <source>
        <dbReference type="ARBA" id="ARBA00022989"/>
    </source>
</evidence>
<dbReference type="PANTHER" id="PTHR47314">
    <property type="entry name" value="MALTOSE/MALTODEXTRIN TRANSPORT SYSTEM PERMEASE PROTEIN MALF"/>
    <property type="match status" value="1"/>
</dbReference>
<feature type="transmembrane region" description="Helical" evidence="9">
    <location>
        <begin position="503"/>
        <end position="525"/>
    </location>
</feature>
<feature type="transmembrane region" description="Helical" evidence="9">
    <location>
        <begin position="28"/>
        <end position="49"/>
    </location>
</feature>
<evidence type="ECO:0000256" key="4">
    <source>
        <dbReference type="ARBA" id="ARBA00022475"/>
    </source>
</evidence>
<keyword evidence="7 9" id="KW-1133">Transmembrane helix</keyword>
<reference evidence="12 13" key="1">
    <citation type="submission" date="2020-05" db="EMBL/GenBank/DDBJ databases">
        <title>Nakamurella sp. DB0629 isolated from air conditioner.</title>
        <authorList>
            <person name="Kim D.H."/>
            <person name="Kim D.-U."/>
        </authorList>
    </citation>
    <scope>NUCLEOTIDE SEQUENCE [LARGE SCALE GENOMIC DNA]</scope>
    <source>
        <strain evidence="12 13">DB0629</strain>
    </source>
</reference>
<dbReference type="AlphaFoldDB" id="A0A849A2T5"/>
<dbReference type="SUPFAM" id="SSF160964">
    <property type="entry name" value="MalF N-terminal region-like"/>
    <property type="match status" value="1"/>
</dbReference>
<comment type="subcellular location">
    <subcellularLocation>
        <location evidence="1 9">Cell membrane</location>
        <topology evidence="1 9">Multi-pass membrane protein</topology>
    </subcellularLocation>
</comment>
<evidence type="ECO:0000256" key="2">
    <source>
        <dbReference type="ARBA" id="ARBA00009047"/>
    </source>
</evidence>
<dbReference type="InterPro" id="IPR035906">
    <property type="entry name" value="MetI-like_sf"/>
</dbReference>
<evidence type="ECO:0000256" key="1">
    <source>
        <dbReference type="ARBA" id="ARBA00004651"/>
    </source>
</evidence>
<evidence type="ECO:0000259" key="11">
    <source>
        <dbReference type="PROSITE" id="PS50928"/>
    </source>
</evidence>
<organism evidence="12 13">
    <name type="scientific">Nakamurella aerolata</name>
    <dbReference type="NCBI Taxonomy" id="1656892"/>
    <lineage>
        <taxon>Bacteria</taxon>
        <taxon>Bacillati</taxon>
        <taxon>Actinomycetota</taxon>
        <taxon>Actinomycetes</taxon>
        <taxon>Nakamurellales</taxon>
        <taxon>Nakamurellaceae</taxon>
        <taxon>Nakamurella</taxon>
    </lineage>
</organism>
<dbReference type="SUPFAM" id="SSF161098">
    <property type="entry name" value="MetI-like"/>
    <property type="match status" value="1"/>
</dbReference>
<dbReference type="Proteomes" id="UP000562984">
    <property type="component" value="Unassembled WGS sequence"/>
</dbReference>
<feature type="transmembrane region" description="Helical" evidence="9">
    <location>
        <begin position="302"/>
        <end position="326"/>
    </location>
</feature>
<dbReference type="CDD" id="cd06261">
    <property type="entry name" value="TM_PBP2"/>
    <property type="match status" value="1"/>
</dbReference>
<dbReference type="InterPro" id="IPR047103">
    <property type="entry name" value="MalF_P2_sf"/>
</dbReference>
<keyword evidence="4 10" id="KW-1003">Cell membrane</keyword>
<dbReference type="Gene3D" id="1.10.3720.10">
    <property type="entry name" value="MetI-like"/>
    <property type="match status" value="1"/>
</dbReference>
<protein>
    <recommendedName>
        <fullName evidence="10">Maltose/maltodextrin transport system permease protein</fullName>
    </recommendedName>
</protein>
<dbReference type="Pfam" id="PF16296">
    <property type="entry name" value="TM_PBP2_N"/>
    <property type="match status" value="1"/>
</dbReference>
<dbReference type="Gene3D" id="3.10.650.10">
    <property type="entry name" value="MalF N-terminal region-like"/>
    <property type="match status" value="1"/>
</dbReference>
<comment type="similarity">
    <text evidence="2 10">Belongs to the binding-protein-dependent transport system permease family. MalFG subfamily.</text>
</comment>
<dbReference type="GO" id="GO:0015423">
    <property type="term" value="F:ABC-type maltose transporter activity"/>
    <property type="evidence" value="ECO:0007669"/>
    <property type="project" value="TreeGrafter"/>
</dbReference>
<dbReference type="InterPro" id="IPR032550">
    <property type="entry name" value="TM_PBP2_N"/>
</dbReference>
<feature type="transmembrane region" description="Helical" evidence="9">
    <location>
        <begin position="386"/>
        <end position="406"/>
    </location>
</feature>
<dbReference type="EMBL" id="JABEND010000002">
    <property type="protein sequence ID" value="NNG34875.1"/>
    <property type="molecule type" value="Genomic_DNA"/>
</dbReference>
<proteinExistence type="inferred from homology"/>
<feature type="domain" description="ABC transmembrane type-1" evidence="11">
    <location>
        <begin position="303"/>
        <end position="524"/>
    </location>
</feature>
<dbReference type="PROSITE" id="PS50928">
    <property type="entry name" value="ABC_TM1"/>
    <property type="match status" value="1"/>
</dbReference>
<dbReference type="GO" id="GO:1990060">
    <property type="term" value="C:maltose transport complex"/>
    <property type="evidence" value="ECO:0007669"/>
    <property type="project" value="TreeGrafter"/>
</dbReference>
<feature type="transmembrane region" description="Helical" evidence="9">
    <location>
        <begin position="338"/>
        <end position="358"/>
    </location>
</feature>
<name>A0A849A2T5_9ACTN</name>
<keyword evidence="3 9" id="KW-0813">Transport</keyword>
<keyword evidence="8 9" id="KW-0472">Membrane</keyword>
<comment type="function">
    <text evidence="10">Part of the ABC transporter complex MalEFGK involved in maltose/maltodextrin import. Probably responsible for the translocation of the substrate across the membrane.</text>
</comment>
<feature type="transmembrane region" description="Helical" evidence="9">
    <location>
        <begin position="439"/>
        <end position="458"/>
    </location>
</feature>
<evidence type="ECO:0000256" key="5">
    <source>
        <dbReference type="ARBA" id="ARBA00022597"/>
    </source>
</evidence>
<evidence type="ECO:0000256" key="3">
    <source>
        <dbReference type="ARBA" id="ARBA00022448"/>
    </source>
</evidence>
<dbReference type="Gene3D" id="2.40.430.10">
    <property type="entry name" value="D-maltodextrin-binding protein, MBP"/>
    <property type="match status" value="1"/>
</dbReference>
<gene>
    <name evidence="12" type="ORF">HKD39_03905</name>
</gene>
<feature type="transmembrane region" description="Helical" evidence="9">
    <location>
        <begin position="55"/>
        <end position="75"/>
    </location>
</feature>
<keyword evidence="5 10" id="KW-0762">Sugar transport</keyword>